<dbReference type="GeneID" id="98569215"/>
<keyword evidence="3" id="KW-1185">Reference proteome</keyword>
<dbReference type="EMBL" id="NGJU01000021">
    <property type="protein sequence ID" value="RST92788.1"/>
    <property type="molecule type" value="Genomic_DNA"/>
</dbReference>
<feature type="signal peptide" evidence="1">
    <location>
        <begin position="1"/>
        <end position="33"/>
    </location>
</feature>
<dbReference type="AlphaFoldDB" id="A0A429ZGE4"/>
<name>A0A429ZGE4_9ENTE</name>
<accession>A0A429ZGE4</accession>
<comment type="caution">
    <text evidence="2">The sequence shown here is derived from an EMBL/GenBank/DDBJ whole genome shotgun (WGS) entry which is preliminary data.</text>
</comment>
<organism evidence="2 3">
    <name type="scientific">Vagococcus salmoninarum</name>
    <dbReference type="NCBI Taxonomy" id="2739"/>
    <lineage>
        <taxon>Bacteria</taxon>
        <taxon>Bacillati</taxon>
        <taxon>Bacillota</taxon>
        <taxon>Bacilli</taxon>
        <taxon>Lactobacillales</taxon>
        <taxon>Enterococcaceae</taxon>
        <taxon>Vagococcus</taxon>
    </lineage>
</organism>
<dbReference type="RefSeq" id="WP_126781725.1">
    <property type="nucleotide sequence ID" value="NZ_NGJU01000021.1"/>
</dbReference>
<reference evidence="2 3" key="1">
    <citation type="submission" date="2017-05" db="EMBL/GenBank/DDBJ databases">
        <title>Vagococcus spp. assemblies.</title>
        <authorList>
            <person name="Gulvik C.A."/>
        </authorList>
    </citation>
    <scope>NUCLEOTIDE SEQUENCE [LARGE SCALE GENOMIC DNA]</scope>
    <source>
        <strain evidence="2 3">NCFB 2777</strain>
    </source>
</reference>
<proteinExistence type="predicted"/>
<gene>
    <name evidence="2" type="ORF">CBF35_12765</name>
</gene>
<sequence>MKKGTDKKTNKRKKVMAVAASASLCALMLGTFAWDVYKAEKENKFGNALVGGSIEIEEIFEDPHMTPGKELKKQVKLVNTSSSDVFARASFEESMKILQNAGPNDPNKKHVTSLDATTLLPTTNDKAIPIVLDVGYYVKQAAANTDPTVGWADITATTKADGAVLDAGVQVFAKLNVQTITSSTGDKEYKVTGEYVAYRAFDIANSNMGEISKNIVVKLPGTTDKVALSAGPATKEQFKINFDKHTGTISGYDMIDFGYDFYDGLKPAEEHNWAGDVALFGLVGDTHPAVKDTSAVDPLITLGYNASVEAAPTPNKWVYNAEDGYFYFLKVLTPEDQTDEFLATVALDASAGTEYAYLDYSLHIEGQAVLVNKAAVEAEFGLTSASLGTSKLIYDALIALVP</sequence>
<protein>
    <recommendedName>
        <fullName evidence="4">Alternate signal-mediated exported protein</fullName>
    </recommendedName>
</protein>
<evidence type="ECO:0000256" key="1">
    <source>
        <dbReference type="SAM" id="SignalP"/>
    </source>
</evidence>
<evidence type="ECO:0000313" key="2">
    <source>
        <dbReference type="EMBL" id="RST92788.1"/>
    </source>
</evidence>
<dbReference type="OrthoDB" id="1819951at2"/>
<evidence type="ECO:0000313" key="3">
    <source>
        <dbReference type="Proteomes" id="UP000287239"/>
    </source>
</evidence>
<dbReference type="Proteomes" id="UP000287239">
    <property type="component" value="Unassembled WGS sequence"/>
</dbReference>
<evidence type="ECO:0008006" key="4">
    <source>
        <dbReference type="Google" id="ProtNLM"/>
    </source>
</evidence>
<keyword evidence="1" id="KW-0732">Signal</keyword>
<feature type="chain" id="PRO_5039530953" description="Alternate signal-mediated exported protein" evidence="1">
    <location>
        <begin position="34"/>
        <end position="402"/>
    </location>
</feature>